<gene>
    <name evidence="6" type="ORF">FYJ91_01755</name>
</gene>
<dbReference type="Gene3D" id="3.30.450.40">
    <property type="match status" value="1"/>
</dbReference>
<dbReference type="GO" id="GO:0045892">
    <property type="term" value="P:negative regulation of DNA-templated transcription"/>
    <property type="evidence" value="ECO:0007669"/>
    <property type="project" value="TreeGrafter"/>
</dbReference>
<dbReference type="PROSITE" id="PS51077">
    <property type="entry name" value="HTH_ICLR"/>
    <property type="match status" value="1"/>
</dbReference>
<name>A0A5D9CFK1_9SPHN</name>
<dbReference type="InterPro" id="IPR036388">
    <property type="entry name" value="WH-like_DNA-bd_sf"/>
</dbReference>
<dbReference type="EMBL" id="VTOU01000001">
    <property type="protein sequence ID" value="TZG28895.1"/>
    <property type="molecule type" value="Genomic_DNA"/>
</dbReference>
<accession>A0A5D9CFK1</accession>
<evidence type="ECO:0000313" key="6">
    <source>
        <dbReference type="EMBL" id="TZG28895.1"/>
    </source>
</evidence>
<keyword evidence="3" id="KW-0804">Transcription</keyword>
<dbReference type="GO" id="GO:0003677">
    <property type="term" value="F:DNA binding"/>
    <property type="evidence" value="ECO:0007669"/>
    <property type="project" value="UniProtKB-KW"/>
</dbReference>
<proteinExistence type="predicted"/>
<evidence type="ECO:0000259" key="5">
    <source>
        <dbReference type="PROSITE" id="PS51078"/>
    </source>
</evidence>
<dbReference type="Gene3D" id="1.10.10.10">
    <property type="entry name" value="Winged helix-like DNA-binding domain superfamily/Winged helix DNA-binding domain"/>
    <property type="match status" value="1"/>
</dbReference>
<dbReference type="AlphaFoldDB" id="A0A5D9CFK1"/>
<dbReference type="Proteomes" id="UP000322077">
    <property type="component" value="Unassembled WGS sequence"/>
</dbReference>
<dbReference type="InterPro" id="IPR005471">
    <property type="entry name" value="Tscrpt_reg_IclR_N"/>
</dbReference>
<dbReference type="GO" id="GO:0003700">
    <property type="term" value="F:DNA-binding transcription factor activity"/>
    <property type="evidence" value="ECO:0007669"/>
    <property type="project" value="TreeGrafter"/>
</dbReference>
<dbReference type="SMART" id="SM00346">
    <property type="entry name" value="HTH_ICLR"/>
    <property type="match status" value="1"/>
</dbReference>
<organism evidence="6 7">
    <name type="scientific">Sphingomonas montanisoli</name>
    <dbReference type="NCBI Taxonomy" id="2606412"/>
    <lineage>
        <taxon>Bacteria</taxon>
        <taxon>Pseudomonadati</taxon>
        <taxon>Pseudomonadota</taxon>
        <taxon>Alphaproteobacteria</taxon>
        <taxon>Sphingomonadales</taxon>
        <taxon>Sphingomonadaceae</taxon>
        <taxon>Sphingomonas</taxon>
    </lineage>
</organism>
<reference evidence="6 7" key="1">
    <citation type="submission" date="2019-08" db="EMBL/GenBank/DDBJ databases">
        <authorList>
            <person name="Wang G."/>
            <person name="Xu Z."/>
        </authorList>
    </citation>
    <scope>NUCLEOTIDE SEQUENCE [LARGE SCALE GENOMIC DNA]</scope>
    <source>
        <strain evidence="6 7">ZX</strain>
    </source>
</reference>
<dbReference type="InterPro" id="IPR029016">
    <property type="entry name" value="GAF-like_dom_sf"/>
</dbReference>
<feature type="domain" description="HTH iclR-type" evidence="4">
    <location>
        <begin position="48"/>
        <end position="111"/>
    </location>
</feature>
<comment type="caution">
    <text evidence="6">The sequence shown here is derived from an EMBL/GenBank/DDBJ whole genome shotgun (WGS) entry which is preliminary data.</text>
</comment>
<evidence type="ECO:0000313" key="7">
    <source>
        <dbReference type="Proteomes" id="UP000322077"/>
    </source>
</evidence>
<dbReference type="InterPro" id="IPR036390">
    <property type="entry name" value="WH_DNA-bd_sf"/>
</dbReference>
<evidence type="ECO:0000256" key="2">
    <source>
        <dbReference type="ARBA" id="ARBA00023125"/>
    </source>
</evidence>
<dbReference type="InterPro" id="IPR014757">
    <property type="entry name" value="Tscrpt_reg_IclR_C"/>
</dbReference>
<protein>
    <submittedName>
        <fullName evidence="6">Helix-turn-helix domain-containing protein</fullName>
    </submittedName>
</protein>
<keyword evidence="2" id="KW-0238">DNA-binding</keyword>
<dbReference type="Pfam" id="PF01614">
    <property type="entry name" value="IclR_C"/>
    <property type="match status" value="1"/>
</dbReference>
<dbReference type="PANTHER" id="PTHR30136">
    <property type="entry name" value="HELIX-TURN-HELIX TRANSCRIPTIONAL REGULATOR, ICLR FAMILY"/>
    <property type="match status" value="1"/>
</dbReference>
<dbReference type="Pfam" id="PF09339">
    <property type="entry name" value="HTH_IclR"/>
    <property type="match status" value="1"/>
</dbReference>
<dbReference type="SUPFAM" id="SSF46785">
    <property type="entry name" value="Winged helix' DNA-binding domain"/>
    <property type="match status" value="1"/>
</dbReference>
<evidence type="ECO:0000256" key="3">
    <source>
        <dbReference type="ARBA" id="ARBA00023163"/>
    </source>
</evidence>
<dbReference type="PANTHER" id="PTHR30136:SF24">
    <property type="entry name" value="HTH-TYPE TRANSCRIPTIONAL REPRESSOR ALLR"/>
    <property type="match status" value="1"/>
</dbReference>
<evidence type="ECO:0000259" key="4">
    <source>
        <dbReference type="PROSITE" id="PS51077"/>
    </source>
</evidence>
<feature type="domain" description="IclR-ED" evidence="5">
    <location>
        <begin position="112"/>
        <end position="336"/>
    </location>
</feature>
<keyword evidence="7" id="KW-1185">Reference proteome</keyword>
<dbReference type="PROSITE" id="PS51078">
    <property type="entry name" value="ICLR_ED"/>
    <property type="match status" value="1"/>
</dbReference>
<dbReference type="InterPro" id="IPR050707">
    <property type="entry name" value="HTH_MetabolicPath_Reg"/>
</dbReference>
<evidence type="ECO:0000256" key="1">
    <source>
        <dbReference type="ARBA" id="ARBA00023015"/>
    </source>
</evidence>
<keyword evidence="1" id="KW-0805">Transcription regulation</keyword>
<dbReference type="SUPFAM" id="SSF55781">
    <property type="entry name" value="GAF domain-like"/>
    <property type="match status" value="1"/>
</dbReference>
<sequence length="350" mass="37871">MADEHCNSVLHICAKTPMASTQYCNIDANIHIATRPKPCEERRMARPALSAARALEIIDLMAASPKQAFTMSELVQQTGTNIASMHAILAVLVQHGHLTRHPTHKTYRLAPALFAIGEAMAQHDPLLTSSRAAAGGLAEATGQEVVLTGRAGEDIICLARFASSRTPQFSMRVGERVPLRPPLGGTFCAWMSEEEIDQWLARRGPGDSSPELDVQDRASLQIVRDRGYIVVAKSPPQQALGTAFALAGRESALEPRQVDALIADLYGGGSYQIHDIVPELSYDLSAISAPIFDAHGQAIYALSLGGHRTAITGAEVENLARQVTDACAAVMRENDVRMPGVMPERRIRQR</sequence>